<comment type="caution">
    <text evidence="8">The sequence shown here is derived from an EMBL/GenBank/DDBJ whole genome shotgun (WGS) entry which is preliminary data.</text>
</comment>
<reference evidence="8 9" key="1">
    <citation type="submission" date="2020-05" db="EMBL/GenBank/DDBJ databases">
        <title>MicrobeNet Type strains.</title>
        <authorList>
            <person name="Nicholson A.C."/>
        </authorList>
    </citation>
    <scope>NUCLEOTIDE SEQUENCE [LARGE SCALE GENOMIC DNA]</scope>
    <source>
        <strain evidence="8 9">JCM 3224</strain>
    </source>
</reference>
<dbReference type="Gene3D" id="3.30.565.10">
    <property type="entry name" value="Histidine kinase-like ATPase, C-terminal domain"/>
    <property type="match status" value="1"/>
</dbReference>
<dbReference type="EMBL" id="JABELX010000005">
    <property type="protein sequence ID" value="NNH71110.1"/>
    <property type="molecule type" value="Genomic_DNA"/>
</dbReference>
<evidence type="ECO:0000256" key="2">
    <source>
        <dbReference type="ARBA" id="ARBA00012438"/>
    </source>
</evidence>
<dbReference type="EC" id="2.7.13.3" evidence="2"/>
<dbReference type="GO" id="GO:0004673">
    <property type="term" value="F:protein histidine kinase activity"/>
    <property type="evidence" value="ECO:0007669"/>
    <property type="project" value="UniProtKB-EC"/>
</dbReference>
<feature type="transmembrane region" description="Helical" evidence="6">
    <location>
        <begin position="333"/>
        <end position="358"/>
    </location>
</feature>
<dbReference type="InterPro" id="IPR036890">
    <property type="entry name" value="HATPase_C_sf"/>
</dbReference>
<dbReference type="Pfam" id="PF08376">
    <property type="entry name" value="NIT"/>
    <property type="match status" value="1"/>
</dbReference>
<dbReference type="SMART" id="SM00387">
    <property type="entry name" value="HATPase_c"/>
    <property type="match status" value="1"/>
</dbReference>
<dbReference type="AlphaFoldDB" id="A0A849C3T9"/>
<dbReference type="GO" id="GO:0000160">
    <property type="term" value="P:phosphorelay signal transduction system"/>
    <property type="evidence" value="ECO:0007669"/>
    <property type="project" value="TreeGrafter"/>
</dbReference>
<dbReference type="PANTHER" id="PTHR45436:SF5">
    <property type="entry name" value="SENSOR HISTIDINE KINASE TRCS"/>
    <property type="match status" value="1"/>
</dbReference>
<keyword evidence="9" id="KW-1185">Reference proteome</keyword>
<evidence type="ECO:0000256" key="6">
    <source>
        <dbReference type="SAM" id="Phobius"/>
    </source>
</evidence>
<evidence type="ECO:0000313" key="8">
    <source>
        <dbReference type="EMBL" id="NNH71110.1"/>
    </source>
</evidence>
<accession>A0A849C3T9</accession>
<protein>
    <recommendedName>
        <fullName evidence="2">histidine kinase</fullName>
        <ecNumber evidence="2">2.7.13.3</ecNumber>
    </recommendedName>
</protein>
<dbReference type="Pfam" id="PF02518">
    <property type="entry name" value="HATPase_c"/>
    <property type="match status" value="1"/>
</dbReference>
<dbReference type="InterPro" id="IPR050428">
    <property type="entry name" value="TCS_sensor_his_kinase"/>
</dbReference>
<organism evidence="8 9">
    <name type="scientific">Nocardia uniformis</name>
    <dbReference type="NCBI Taxonomy" id="53432"/>
    <lineage>
        <taxon>Bacteria</taxon>
        <taxon>Bacillati</taxon>
        <taxon>Actinomycetota</taxon>
        <taxon>Actinomycetes</taxon>
        <taxon>Mycobacteriales</taxon>
        <taxon>Nocardiaceae</taxon>
        <taxon>Nocardia</taxon>
    </lineage>
</organism>
<gene>
    <name evidence="8" type="ORF">HLB23_14750</name>
</gene>
<evidence type="ECO:0000313" key="9">
    <source>
        <dbReference type="Proteomes" id="UP000586827"/>
    </source>
</evidence>
<evidence type="ECO:0000256" key="4">
    <source>
        <dbReference type="ARBA" id="ARBA00022679"/>
    </source>
</evidence>
<keyword evidence="6" id="KW-0472">Membrane</keyword>
<evidence type="ECO:0000259" key="7">
    <source>
        <dbReference type="SMART" id="SM00387"/>
    </source>
</evidence>
<dbReference type="GO" id="GO:0005886">
    <property type="term" value="C:plasma membrane"/>
    <property type="evidence" value="ECO:0007669"/>
    <property type="project" value="TreeGrafter"/>
</dbReference>
<proteinExistence type="predicted"/>
<keyword evidence="4" id="KW-0808">Transferase</keyword>
<dbReference type="InterPro" id="IPR003594">
    <property type="entry name" value="HATPase_dom"/>
</dbReference>
<sequence length="672" mass="72113">MGSKFLRTTSGRWRQTLSVRTRVLVIVLIPSIALLAIGIGGSAYLVQSGREANRFAELARGTSGPSIMMIEAFQEERRLSLLFLAGDDSAGFALPAARQQSDAGYAAVVAQANALSQLRPDLKEGFFRVGVGQKVPALRAAIDARAIPAAEAFTAYSMAVAAIINGWLISADVAPDPHIAVELYKSVHALRAAESISQTSGLGSLVMLTGQLSPELLVELAGYIGDGRGEVAYVGSVLQGARLDQWKAITASSEWQQLRGMEDAIIQRGPVPDTESGGRTSSKSVETLPMTLTQWQQVAGKVRHDLLNLWENQSVDAHFAATEQGNRLNRNSLLAGAGVLSLALLAFLGALTLANRFIGRLRRLRRDTLKLADERLPDTIRRLSAGEDFDQDDDRLDFGADEIGHVADAFNRAHQAAVAAAVAEAKTRAGVNTVFVKIAHRSQGVVHRQLALLDKAEREEPEPDRLKLLFQLDHLATRARRNAENLIVLGGEQPGRKWRNPVPLVDVVRGAAAESLDYTRIHVRKLPETQIVGPAVTDIIHLLAELADNASAFSPPESPVEITGGTVGKGIAIEISDQGLGMTDEDRAARNELLSHPPDFSVATLSGDIRLGLFVVAKLAARHGITVRLTESDYGGVKAIVLIPTALTTAAAELGMADPVQQSRIPAQPEYS</sequence>
<keyword evidence="5" id="KW-0418">Kinase</keyword>
<keyword evidence="6" id="KW-1133">Transmembrane helix</keyword>
<dbReference type="InterPro" id="IPR013587">
    <property type="entry name" value="Nitrate/nitrite_sensing"/>
</dbReference>
<comment type="catalytic activity">
    <reaction evidence="1">
        <text>ATP + protein L-histidine = ADP + protein N-phospho-L-histidine.</text>
        <dbReference type="EC" id="2.7.13.3"/>
    </reaction>
</comment>
<keyword evidence="6" id="KW-0812">Transmembrane</keyword>
<name>A0A849C3T9_9NOCA</name>
<evidence type="ECO:0000256" key="5">
    <source>
        <dbReference type="ARBA" id="ARBA00022777"/>
    </source>
</evidence>
<feature type="transmembrane region" description="Helical" evidence="6">
    <location>
        <begin position="21"/>
        <end position="46"/>
    </location>
</feature>
<dbReference type="PANTHER" id="PTHR45436">
    <property type="entry name" value="SENSOR HISTIDINE KINASE YKOH"/>
    <property type="match status" value="1"/>
</dbReference>
<feature type="domain" description="Histidine kinase/HSP90-like ATPase" evidence="7">
    <location>
        <begin position="534"/>
        <end position="647"/>
    </location>
</feature>
<dbReference type="SUPFAM" id="SSF55874">
    <property type="entry name" value="ATPase domain of HSP90 chaperone/DNA topoisomerase II/histidine kinase"/>
    <property type="match status" value="1"/>
</dbReference>
<dbReference type="Gene3D" id="6.10.340.10">
    <property type="match status" value="1"/>
</dbReference>
<dbReference type="Proteomes" id="UP000586827">
    <property type="component" value="Unassembled WGS sequence"/>
</dbReference>
<keyword evidence="3" id="KW-0597">Phosphoprotein</keyword>
<evidence type="ECO:0000256" key="3">
    <source>
        <dbReference type="ARBA" id="ARBA00022553"/>
    </source>
</evidence>
<evidence type="ECO:0000256" key="1">
    <source>
        <dbReference type="ARBA" id="ARBA00000085"/>
    </source>
</evidence>